<dbReference type="EMBL" id="CM000139">
    <property type="protein sequence ID" value="EEE57273.1"/>
    <property type="molecule type" value="Genomic_DNA"/>
</dbReference>
<dbReference type="Pfam" id="PF02450">
    <property type="entry name" value="LCAT"/>
    <property type="match status" value="1"/>
</dbReference>
<proteinExistence type="predicted"/>
<dbReference type="Gene3D" id="3.40.50.1820">
    <property type="entry name" value="alpha/beta hydrolase"/>
    <property type="match status" value="1"/>
</dbReference>
<dbReference type="SUPFAM" id="SSF53474">
    <property type="entry name" value="alpha/beta-Hydrolases"/>
    <property type="match status" value="1"/>
</dbReference>
<evidence type="ECO:0000313" key="1">
    <source>
        <dbReference type="EMBL" id="EEE57273.1"/>
    </source>
</evidence>
<reference evidence="1" key="2">
    <citation type="submission" date="2008-12" db="EMBL/GenBank/DDBJ databases">
        <title>Improved gene annotation of the rice (Oryza sativa) genomes.</title>
        <authorList>
            <person name="Wang J."/>
            <person name="Li R."/>
            <person name="Fan W."/>
            <person name="Huang Q."/>
            <person name="Zhang J."/>
            <person name="Zhou Y."/>
            <person name="Hu Y."/>
            <person name="Zi S."/>
            <person name="Li J."/>
            <person name="Ni P."/>
            <person name="Zheng H."/>
            <person name="Zhang Y."/>
            <person name="Zhao M."/>
            <person name="Hao Q."/>
            <person name="McDermott J."/>
            <person name="Samudrala R."/>
            <person name="Kristiansen K."/>
            <person name="Wong G.K.-S."/>
        </authorList>
    </citation>
    <scope>NUCLEOTIDE SEQUENCE</scope>
</reference>
<dbReference type="GO" id="GO:0006629">
    <property type="term" value="P:lipid metabolic process"/>
    <property type="evidence" value="ECO:0007669"/>
    <property type="project" value="InterPro"/>
</dbReference>
<dbReference type="AlphaFoldDB" id="B9F0T1"/>
<dbReference type="InterPro" id="IPR029058">
    <property type="entry name" value="AB_hydrolase_fold"/>
</dbReference>
<dbReference type="GO" id="GO:0008374">
    <property type="term" value="F:O-acyltransferase activity"/>
    <property type="evidence" value="ECO:0007669"/>
    <property type="project" value="InterPro"/>
</dbReference>
<dbReference type="Proteomes" id="UP000007752">
    <property type="component" value="Chromosome 2"/>
</dbReference>
<dbReference type="ESTHER" id="orysa-q6yy42">
    <property type="family name" value="PC-sterol_acyltransferase"/>
</dbReference>
<sequence>MASIPLLRLLLPLPLREHFWPSHHRPNDVGVGELHPIFVVPGASCSNLGAWLTDAYIPAVGGEVRRGALKGKGWFGLWENSSDLSTHHYSEEWCLASLIGALEEMGYRDGDNMYGVPYDIRYAPPIPGQASQVYSRHFREFMELVETASEKQHHNKKAIILGHSLGGMVALEFVRNTPSAWRDKYIEHLFLVAPTLSTGFVPTVRNLVSGPKDLLHVANTTALSLRPMWRSFETSIVNVPSPGVFGHEPIVVTKRRNYSAYDLEDLLAAIGFSDGIEPFRRRTIARMNYIEAPMVPLTCINAVGRDTTAIRILMVTSTMNRQK</sequence>
<dbReference type="InterPro" id="IPR003386">
    <property type="entry name" value="LACT/PDAT_acylTrfase"/>
</dbReference>
<dbReference type="PANTHER" id="PTHR11440">
    <property type="entry name" value="LECITHIN-CHOLESTEROL ACYLTRANSFERASE-RELATED"/>
    <property type="match status" value="1"/>
</dbReference>
<reference evidence="1" key="1">
    <citation type="journal article" date="2005" name="PLoS Biol.">
        <title>The genomes of Oryza sativa: a history of duplications.</title>
        <authorList>
            <person name="Yu J."/>
            <person name="Wang J."/>
            <person name="Lin W."/>
            <person name="Li S."/>
            <person name="Li H."/>
            <person name="Zhou J."/>
            <person name="Ni P."/>
            <person name="Dong W."/>
            <person name="Hu S."/>
            <person name="Zeng C."/>
            <person name="Zhang J."/>
            <person name="Zhang Y."/>
            <person name="Li R."/>
            <person name="Xu Z."/>
            <person name="Li S."/>
            <person name="Li X."/>
            <person name="Zheng H."/>
            <person name="Cong L."/>
            <person name="Lin L."/>
            <person name="Yin J."/>
            <person name="Geng J."/>
            <person name="Li G."/>
            <person name="Shi J."/>
            <person name="Liu J."/>
            <person name="Lv H."/>
            <person name="Li J."/>
            <person name="Wang J."/>
            <person name="Deng Y."/>
            <person name="Ran L."/>
            <person name="Shi X."/>
            <person name="Wang X."/>
            <person name="Wu Q."/>
            <person name="Li C."/>
            <person name="Ren X."/>
            <person name="Wang J."/>
            <person name="Wang X."/>
            <person name="Li D."/>
            <person name="Liu D."/>
            <person name="Zhang X."/>
            <person name="Ji Z."/>
            <person name="Zhao W."/>
            <person name="Sun Y."/>
            <person name="Zhang Z."/>
            <person name="Bao J."/>
            <person name="Han Y."/>
            <person name="Dong L."/>
            <person name="Ji J."/>
            <person name="Chen P."/>
            <person name="Wu S."/>
            <person name="Liu J."/>
            <person name="Xiao Y."/>
            <person name="Bu D."/>
            <person name="Tan J."/>
            <person name="Yang L."/>
            <person name="Ye C."/>
            <person name="Zhang J."/>
            <person name="Xu J."/>
            <person name="Zhou Y."/>
            <person name="Yu Y."/>
            <person name="Zhang B."/>
            <person name="Zhuang S."/>
            <person name="Wei H."/>
            <person name="Liu B."/>
            <person name="Lei M."/>
            <person name="Yu H."/>
            <person name="Li Y."/>
            <person name="Xu H."/>
            <person name="Wei S."/>
            <person name="He X."/>
            <person name="Fang L."/>
            <person name="Zhang Z."/>
            <person name="Zhang Y."/>
            <person name="Huang X."/>
            <person name="Su Z."/>
            <person name="Tong W."/>
            <person name="Li J."/>
            <person name="Tong Z."/>
            <person name="Li S."/>
            <person name="Ye J."/>
            <person name="Wang L."/>
            <person name="Fang L."/>
            <person name="Lei T."/>
            <person name="Chen C."/>
            <person name="Chen H."/>
            <person name="Xu Z."/>
            <person name="Li H."/>
            <person name="Huang H."/>
            <person name="Zhang F."/>
            <person name="Xu H."/>
            <person name="Li N."/>
            <person name="Zhao C."/>
            <person name="Li S."/>
            <person name="Dong L."/>
            <person name="Huang Y."/>
            <person name="Li L."/>
            <person name="Xi Y."/>
            <person name="Qi Q."/>
            <person name="Li W."/>
            <person name="Zhang B."/>
            <person name="Hu W."/>
            <person name="Zhang Y."/>
            <person name="Tian X."/>
            <person name="Jiao Y."/>
            <person name="Liang X."/>
            <person name="Jin J."/>
            <person name="Gao L."/>
            <person name="Zheng W."/>
            <person name="Hao B."/>
            <person name="Liu S."/>
            <person name="Wang W."/>
            <person name="Yuan L."/>
            <person name="Cao M."/>
            <person name="McDermott J."/>
            <person name="Samudrala R."/>
            <person name="Wang J."/>
            <person name="Wong G.K."/>
            <person name="Yang H."/>
        </authorList>
    </citation>
    <scope>NUCLEOTIDE SEQUENCE [LARGE SCALE GENOMIC DNA]</scope>
</reference>
<accession>B9F0T1</accession>
<organism evidence="1">
    <name type="scientific">Oryza sativa subsp. japonica</name>
    <name type="common">Rice</name>
    <dbReference type="NCBI Taxonomy" id="39947"/>
    <lineage>
        <taxon>Eukaryota</taxon>
        <taxon>Viridiplantae</taxon>
        <taxon>Streptophyta</taxon>
        <taxon>Embryophyta</taxon>
        <taxon>Tracheophyta</taxon>
        <taxon>Spermatophyta</taxon>
        <taxon>Magnoliopsida</taxon>
        <taxon>Liliopsida</taxon>
        <taxon>Poales</taxon>
        <taxon>Poaceae</taxon>
        <taxon>BOP clade</taxon>
        <taxon>Oryzoideae</taxon>
        <taxon>Oryzeae</taxon>
        <taxon>Oryzinae</taxon>
        <taxon>Oryza</taxon>
        <taxon>Oryza sativa</taxon>
    </lineage>
</organism>
<name>B9F0T1_ORYSJ</name>
<protein>
    <submittedName>
        <fullName evidence="1">Uncharacterized protein</fullName>
    </submittedName>
</protein>
<gene>
    <name evidence="1" type="ORF">OsJ_07319</name>
</gene>